<dbReference type="Pfam" id="PF13537">
    <property type="entry name" value="GATase_7"/>
    <property type="match status" value="1"/>
</dbReference>
<dbReference type="AlphaFoldDB" id="A0A0B1NWG8"/>
<dbReference type="CDD" id="cd03766">
    <property type="entry name" value="Gn_AT_II_novel"/>
    <property type="match status" value="1"/>
</dbReference>
<proteinExistence type="predicted"/>
<dbReference type="Gene3D" id="3.40.50.620">
    <property type="entry name" value="HUPs"/>
    <property type="match status" value="1"/>
</dbReference>
<sequence>MCGIHFSLSQQEFCCPNDQLIQLLRNRGPDYINNERVRVPRKNGNDYYISFTSTVLGLRGEQVICQPFKNKAESLFFCWNGEAWKINTHVIVNNDGKVIFDLLQKASSIQSTSEATVEVLRTLRSISGPFAFVFYDHIHRQLYFARDRLGRRSLLYKDKNDNTLLELCSISDPLDGSWEELETDGLYQLSLTEDQSLAKYHFPSSLQPGKFLSGLQNHKWFNTKDLNCFTKWEPNLGVFNMSIPTEQYVMNTDAKSVETLHKLLYKSLHLRILHIPPPSNIENASHVRVAILFSGGLDCTVLARLADDILPHDQEIDLLNVAFENPRVIQAAKNVKLPTKDKVFNEIEDCPYESCPDRKTGRRSWEELQKVCSKRVWRFVAINIPFSETMAHRQILLNLIHPHNTEMDLSIAYALYFASRGSGLASLNNQMTPTMYATPARVLLSGFGADELFGGYTRHTTIFSRTGFSGLLNELKLDYDRLGKRNLGRDDRIISNWGKEARFPFLDERLVRWAIEAPVLEKCGFRSPYNLDNTECPNLNLEPGKLILRLLSYKLGMIQLSTEKKRAIQFGARTAKMRTGKIKGTTLVM</sequence>
<dbReference type="STRING" id="52586.A0A0B1NWG8"/>
<keyword evidence="2" id="KW-0061">Asparagine biosynthesis</keyword>
<keyword evidence="3" id="KW-0315">Glutamine amidotransferase</keyword>
<dbReference type="CDD" id="cd01991">
    <property type="entry name" value="Asn_synthase_B_C"/>
    <property type="match status" value="1"/>
</dbReference>
<evidence type="ECO:0000259" key="4">
    <source>
        <dbReference type="PROSITE" id="PS51278"/>
    </source>
</evidence>
<dbReference type="PROSITE" id="PS51278">
    <property type="entry name" value="GATASE_TYPE_2"/>
    <property type="match status" value="1"/>
</dbReference>
<dbReference type="SUPFAM" id="SSF56235">
    <property type="entry name" value="N-terminal nucleophile aminohydrolases (Ntn hydrolases)"/>
    <property type="match status" value="1"/>
</dbReference>
<keyword evidence="1" id="KW-0028">Amino-acid biosynthesis</keyword>
<feature type="domain" description="Glutamine amidotransferase type-2" evidence="4">
    <location>
        <begin position="2"/>
        <end position="217"/>
    </location>
</feature>
<dbReference type="InterPro" id="IPR001962">
    <property type="entry name" value="Asn_synthase"/>
</dbReference>
<gene>
    <name evidence="5" type="ORF">EV44_g1254</name>
</gene>
<dbReference type="Gene3D" id="3.60.20.10">
    <property type="entry name" value="Glutamine Phosphoribosylpyrophosphate, subunit 1, domain 1"/>
    <property type="match status" value="1"/>
</dbReference>
<dbReference type="InterPro" id="IPR029055">
    <property type="entry name" value="Ntn_hydrolases_N"/>
</dbReference>
<accession>A0A0B1NWG8</accession>
<evidence type="ECO:0000256" key="3">
    <source>
        <dbReference type="ARBA" id="ARBA00022962"/>
    </source>
</evidence>
<comment type="caution">
    <text evidence="5">The sequence shown here is derived from an EMBL/GenBank/DDBJ whole genome shotgun (WGS) entry which is preliminary data.</text>
</comment>
<dbReference type="GO" id="GO:0004066">
    <property type="term" value="F:asparagine synthase (glutamine-hydrolyzing) activity"/>
    <property type="evidence" value="ECO:0007669"/>
    <property type="project" value="InterPro"/>
</dbReference>
<organism evidence="5 6">
    <name type="scientific">Uncinula necator</name>
    <name type="common">Grape powdery mildew</name>
    <dbReference type="NCBI Taxonomy" id="52586"/>
    <lineage>
        <taxon>Eukaryota</taxon>
        <taxon>Fungi</taxon>
        <taxon>Dikarya</taxon>
        <taxon>Ascomycota</taxon>
        <taxon>Pezizomycotina</taxon>
        <taxon>Leotiomycetes</taxon>
        <taxon>Erysiphales</taxon>
        <taxon>Erysiphaceae</taxon>
        <taxon>Erysiphe</taxon>
    </lineage>
</organism>
<reference evidence="5 6" key="1">
    <citation type="journal article" date="2014" name="BMC Genomics">
        <title>Adaptive genomic structural variation in the grape powdery mildew pathogen, Erysiphe necator.</title>
        <authorList>
            <person name="Jones L."/>
            <person name="Riaz S."/>
            <person name="Morales-Cruz A."/>
            <person name="Amrine K.C."/>
            <person name="McGuire B."/>
            <person name="Gubler W.D."/>
            <person name="Walker M.A."/>
            <person name="Cantu D."/>
        </authorList>
    </citation>
    <scope>NUCLEOTIDE SEQUENCE [LARGE SCALE GENOMIC DNA]</scope>
    <source>
        <strain evidence="6">c</strain>
    </source>
</reference>
<dbReference type="Proteomes" id="UP000030854">
    <property type="component" value="Unassembled WGS sequence"/>
</dbReference>
<keyword evidence="6" id="KW-1185">Reference proteome</keyword>
<evidence type="ECO:0000313" key="6">
    <source>
        <dbReference type="Proteomes" id="UP000030854"/>
    </source>
</evidence>
<evidence type="ECO:0000256" key="2">
    <source>
        <dbReference type="ARBA" id="ARBA00022888"/>
    </source>
</evidence>
<dbReference type="Pfam" id="PF00733">
    <property type="entry name" value="Asn_synthase"/>
    <property type="match status" value="1"/>
</dbReference>
<dbReference type="InterPro" id="IPR014729">
    <property type="entry name" value="Rossmann-like_a/b/a_fold"/>
</dbReference>
<evidence type="ECO:0000256" key="1">
    <source>
        <dbReference type="ARBA" id="ARBA00022605"/>
    </source>
</evidence>
<protein>
    <submittedName>
        <fullName evidence="5">Putative asparagine synthase</fullName>
    </submittedName>
</protein>
<dbReference type="HOGENOM" id="CLU_012368_2_0_1"/>
<evidence type="ECO:0000313" key="5">
    <source>
        <dbReference type="EMBL" id="KHJ30717.1"/>
    </source>
</evidence>
<dbReference type="InterPro" id="IPR017932">
    <property type="entry name" value="GATase_2_dom"/>
</dbReference>
<name>A0A0B1NWG8_UNCNE</name>
<dbReference type="SUPFAM" id="SSF52402">
    <property type="entry name" value="Adenine nucleotide alpha hydrolases-like"/>
    <property type="match status" value="1"/>
</dbReference>
<dbReference type="EMBL" id="JNVN01003721">
    <property type="protein sequence ID" value="KHJ30717.1"/>
    <property type="molecule type" value="Genomic_DNA"/>
</dbReference>
<dbReference type="InterPro" id="IPR051857">
    <property type="entry name" value="Asn_synthetase_domain"/>
</dbReference>
<dbReference type="OMA" id="SVYESCP"/>
<dbReference type="GO" id="GO:0006529">
    <property type="term" value="P:asparagine biosynthetic process"/>
    <property type="evidence" value="ECO:0007669"/>
    <property type="project" value="UniProtKB-KW"/>
</dbReference>
<dbReference type="PANTHER" id="PTHR45937">
    <property type="entry name" value="ASPARAGINE SYNTHETASE DOMAIN-CONTAINING PROTEIN 1"/>
    <property type="match status" value="1"/>
</dbReference>
<dbReference type="PANTHER" id="PTHR45937:SF1">
    <property type="entry name" value="ASPARAGINE SYNTHETASE DOMAIN-CONTAINING PROTEIN 1"/>
    <property type="match status" value="1"/>
</dbReference>